<dbReference type="PANTHER" id="PTHR16301:SF20">
    <property type="entry name" value="IMPACT FAMILY MEMBER YIGZ"/>
    <property type="match status" value="1"/>
</dbReference>
<evidence type="ECO:0000259" key="2">
    <source>
        <dbReference type="Pfam" id="PF01205"/>
    </source>
</evidence>
<dbReference type="SUPFAM" id="SSF54980">
    <property type="entry name" value="EF-G C-terminal domain-like"/>
    <property type="match status" value="1"/>
</dbReference>
<sequence>MKRVHKDGSAQITEKKSRFIGDVYNIENEEDALYYINETKKKYWDARHHCYAYIIGNNNEIKRFSDDGEPSGTAGKPILDVLDKSGIANCLIIVTRYFGGTLLGTGGLIRAYSEAAKSGIEASGIMEVKKGIQAQIDADYNSFGKIQYMCMERNIIITDTEYGENVHINMIIEESEYAHFQKAVADAFAGRLGIIKNDNVIFGIYDGTVQILTSNN</sequence>
<dbReference type="Pfam" id="PF01205">
    <property type="entry name" value="Impact_N"/>
    <property type="match status" value="1"/>
</dbReference>
<dbReference type="InterPro" id="IPR015269">
    <property type="entry name" value="UPF0029_Impact_C"/>
</dbReference>
<dbReference type="InterPro" id="IPR015796">
    <property type="entry name" value="Impact_YigZ-like"/>
</dbReference>
<dbReference type="SUPFAM" id="SSF54211">
    <property type="entry name" value="Ribosomal protein S5 domain 2-like"/>
    <property type="match status" value="1"/>
</dbReference>
<dbReference type="Pfam" id="PF09186">
    <property type="entry name" value="DUF1949"/>
    <property type="match status" value="1"/>
</dbReference>
<evidence type="ECO:0000259" key="3">
    <source>
        <dbReference type="Pfam" id="PF09186"/>
    </source>
</evidence>
<dbReference type="PANTHER" id="PTHR16301">
    <property type="entry name" value="IMPACT-RELATED"/>
    <property type="match status" value="1"/>
</dbReference>
<comment type="similarity">
    <text evidence="1">Belongs to the IMPACT family.</text>
</comment>
<accession>A0ABR7FXN7</accession>
<dbReference type="NCBIfam" id="TIGR00257">
    <property type="entry name" value="IMPACT_YIGZ"/>
    <property type="match status" value="1"/>
</dbReference>
<feature type="domain" description="UPF0029" evidence="3">
    <location>
        <begin position="137"/>
        <end position="191"/>
    </location>
</feature>
<dbReference type="InterPro" id="IPR023582">
    <property type="entry name" value="Impact"/>
</dbReference>
<dbReference type="InterPro" id="IPR036956">
    <property type="entry name" value="Impact_N_sf"/>
</dbReference>
<reference evidence="4 5" key="1">
    <citation type="submission" date="2020-08" db="EMBL/GenBank/DDBJ databases">
        <title>Genome public.</title>
        <authorList>
            <person name="Liu C."/>
            <person name="Sun Q."/>
        </authorList>
    </citation>
    <scope>NUCLEOTIDE SEQUENCE [LARGE SCALE GENOMIC DNA]</scope>
    <source>
        <strain evidence="4 5">NSJ-43</strain>
    </source>
</reference>
<evidence type="ECO:0000256" key="1">
    <source>
        <dbReference type="ARBA" id="ARBA00007665"/>
    </source>
</evidence>
<dbReference type="Gene3D" id="3.30.70.240">
    <property type="match status" value="1"/>
</dbReference>
<evidence type="ECO:0000313" key="5">
    <source>
        <dbReference type="Proteomes" id="UP000628463"/>
    </source>
</evidence>
<dbReference type="InterPro" id="IPR020568">
    <property type="entry name" value="Ribosomal_Su5_D2-typ_SF"/>
</dbReference>
<protein>
    <submittedName>
        <fullName evidence="4">YigZ family protein</fullName>
    </submittedName>
</protein>
<dbReference type="InterPro" id="IPR035647">
    <property type="entry name" value="EFG_III/V"/>
</dbReference>
<keyword evidence="5" id="KW-1185">Reference proteome</keyword>
<dbReference type="PROSITE" id="PS00910">
    <property type="entry name" value="UPF0029"/>
    <property type="match status" value="1"/>
</dbReference>
<dbReference type="InterPro" id="IPR001498">
    <property type="entry name" value="Impact_N"/>
</dbReference>
<proteinExistence type="inferred from homology"/>
<comment type="caution">
    <text evidence="4">The sequence shown here is derived from an EMBL/GenBank/DDBJ whole genome shotgun (WGS) entry which is preliminary data.</text>
</comment>
<dbReference type="RefSeq" id="WP_186835809.1">
    <property type="nucleotide sequence ID" value="NZ_JACOPD010000001.1"/>
</dbReference>
<gene>
    <name evidence="4" type="ORF">H8S01_00440</name>
</gene>
<evidence type="ECO:0000313" key="4">
    <source>
        <dbReference type="EMBL" id="MBC5679435.1"/>
    </source>
</evidence>
<organism evidence="4 5">
    <name type="scientific">Lachnospira hominis</name>
    <name type="common">ex Liu et al. 2021</name>
    <dbReference type="NCBI Taxonomy" id="2763051"/>
    <lineage>
        <taxon>Bacteria</taxon>
        <taxon>Bacillati</taxon>
        <taxon>Bacillota</taxon>
        <taxon>Clostridia</taxon>
        <taxon>Lachnospirales</taxon>
        <taxon>Lachnospiraceae</taxon>
        <taxon>Lachnospira</taxon>
    </lineage>
</organism>
<feature type="domain" description="Impact N-terminal" evidence="2">
    <location>
        <begin position="15"/>
        <end position="118"/>
    </location>
</feature>
<name>A0ABR7FXN7_9FIRM</name>
<dbReference type="Proteomes" id="UP000628463">
    <property type="component" value="Unassembled WGS sequence"/>
</dbReference>
<dbReference type="Gene3D" id="3.30.230.30">
    <property type="entry name" value="Impact, N-terminal domain"/>
    <property type="match status" value="1"/>
</dbReference>
<dbReference type="InterPro" id="IPR020569">
    <property type="entry name" value="UPF0029_Impact_CS"/>
</dbReference>
<dbReference type="EMBL" id="JACOPD010000001">
    <property type="protein sequence ID" value="MBC5679435.1"/>
    <property type="molecule type" value="Genomic_DNA"/>
</dbReference>